<accession>A0A4C1T8J7</accession>
<reference evidence="1 2" key="1">
    <citation type="journal article" date="2019" name="Commun. Biol.">
        <title>The bagworm genome reveals a unique fibroin gene that provides high tensile strength.</title>
        <authorList>
            <person name="Kono N."/>
            <person name="Nakamura H."/>
            <person name="Ohtoshi R."/>
            <person name="Tomita M."/>
            <person name="Numata K."/>
            <person name="Arakawa K."/>
        </authorList>
    </citation>
    <scope>NUCLEOTIDE SEQUENCE [LARGE SCALE GENOMIC DNA]</scope>
</reference>
<comment type="caution">
    <text evidence="1">The sequence shown here is derived from an EMBL/GenBank/DDBJ whole genome shotgun (WGS) entry which is preliminary data.</text>
</comment>
<sequence length="130" mass="14084">MKSRSESNLKSVAKPKTLFHISLRQESAYHSFSSINFASSVGKFVSFEKTRRLAVSGPRLLSLFRLSPQTKAAAVTDARRNGRIDAKGGGTGVANAASPRLTYNVIHRKAGRGLGVNTARPILIYRIAAK</sequence>
<keyword evidence="2" id="KW-1185">Reference proteome</keyword>
<dbReference type="Proteomes" id="UP000299102">
    <property type="component" value="Unassembled WGS sequence"/>
</dbReference>
<evidence type="ECO:0000313" key="2">
    <source>
        <dbReference type="Proteomes" id="UP000299102"/>
    </source>
</evidence>
<evidence type="ECO:0000313" key="1">
    <source>
        <dbReference type="EMBL" id="GBP09870.1"/>
    </source>
</evidence>
<dbReference type="EMBL" id="BGZK01000038">
    <property type="protein sequence ID" value="GBP09870.1"/>
    <property type="molecule type" value="Genomic_DNA"/>
</dbReference>
<proteinExistence type="predicted"/>
<name>A0A4C1T8J7_EUMVA</name>
<protein>
    <submittedName>
        <fullName evidence="1">Uncharacterized protein</fullName>
    </submittedName>
</protein>
<dbReference type="AlphaFoldDB" id="A0A4C1T8J7"/>
<gene>
    <name evidence="1" type="ORF">EVAR_92424_1</name>
</gene>
<organism evidence="1 2">
    <name type="scientific">Eumeta variegata</name>
    <name type="common">Bagworm moth</name>
    <name type="synonym">Eumeta japonica</name>
    <dbReference type="NCBI Taxonomy" id="151549"/>
    <lineage>
        <taxon>Eukaryota</taxon>
        <taxon>Metazoa</taxon>
        <taxon>Ecdysozoa</taxon>
        <taxon>Arthropoda</taxon>
        <taxon>Hexapoda</taxon>
        <taxon>Insecta</taxon>
        <taxon>Pterygota</taxon>
        <taxon>Neoptera</taxon>
        <taxon>Endopterygota</taxon>
        <taxon>Lepidoptera</taxon>
        <taxon>Glossata</taxon>
        <taxon>Ditrysia</taxon>
        <taxon>Tineoidea</taxon>
        <taxon>Psychidae</taxon>
        <taxon>Oiketicinae</taxon>
        <taxon>Eumeta</taxon>
    </lineage>
</organism>